<dbReference type="Proteomes" id="UP000291404">
    <property type="component" value="Unassembled WGS sequence"/>
</dbReference>
<gene>
    <name evidence="1" type="ORF">CWI36_0019p0010</name>
</gene>
<comment type="caution">
    <text evidence="1">The sequence shown here is derived from an EMBL/GenBank/DDBJ whole genome shotgun (WGS) entry which is preliminary data.</text>
</comment>
<dbReference type="VEuPathDB" id="MicrosporidiaDB:CWI39_0763p0020"/>
<proteinExistence type="predicted"/>
<name>A0A4Q9LMG1_9MICR</name>
<dbReference type="AlphaFoldDB" id="A0A4Q9LMG1"/>
<dbReference type="VEuPathDB" id="MicrosporidiaDB:CWI36_0019p0010"/>
<evidence type="ECO:0000313" key="1">
    <source>
        <dbReference type="EMBL" id="TBU09553.1"/>
    </source>
</evidence>
<organism evidence="1 2">
    <name type="scientific">Hamiltosporidium magnivora</name>
    <dbReference type="NCBI Taxonomy" id="148818"/>
    <lineage>
        <taxon>Eukaryota</taxon>
        <taxon>Fungi</taxon>
        <taxon>Fungi incertae sedis</taxon>
        <taxon>Microsporidia</taxon>
        <taxon>Dubosqiidae</taxon>
        <taxon>Hamiltosporidium</taxon>
    </lineage>
</organism>
<sequence length="219" mass="25736">MGDIDIINETGEIISVKVVGVFFGDVGGQDYQLSSWLVLFFDVSRNIFKLIDMMIGLQEIYFVKANTKKLNRMVDQIFYITELRLWNINRMIDFVKLSENNKKLNFKATNKDISDSEYVIDSINLKDLQVYNFSNDNLDVEAFSNLLNLKEIHIHRINFQHFKYKIKRIEFEKINISEKDLIFIANLKKIEDILFISCDIQGKAYRGIKFLFFNEGSLD</sequence>
<dbReference type="EMBL" id="PITI01000019">
    <property type="protein sequence ID" value="TBU09553.1"/>
    <property type="molecule type" value="Genomic_DNA"/>
</dbReference>
<protein>
    <submittedName>
        <fullName evidence="1">Uncharacterized protein</fullName>
    </submittedName>
</protein>
<keyword evidence="2" id="KW-1185">Reference proteome</keyword>
<accession>A0A4Q9LMG1</accession>
<dbReference type="SUPFAM" id="SSF52047">
    <property type="entry name" value="RNI-like"/>
    <property type="match status" value="1"/>
</dbReference>
<evidence type="ECO:0000313" key="2">
    <source>
        <dbReference type="Proteomes" id="UP000291404"/>
    </source>
</evidence>
<reference evidence="1 2" key="1">
    <citation type="submission" date="2017-12" db="EMBL/GenBank/DDBJ databases">
        <authorList>
            <person name="Pombert J.-F."/>
            <person name="Haag K.L."/>
            <person name="Ebert D."/>
        </authorList>
    </citation>
    <scope>NUCLEOTIDE SEQUENCE [LARGE SCALE GENOMIC DNA]</scope>
    <source>
        <strain evidence="1">BE-OM-2</strain>
    </source>
</reference>